<keyword evidence="2" id="KW-1185">Reference proteome</keyword>
<proteinExistence type="predicted"/>
<reference evidence="1" key="1">
    <citation type="journal article" date="2019" name="bioRxiv">
        <title>The Genome of the Zebra Mussel, Dreissena polymorpha: A Resource for Invasive Species Research.</title>
        <authorList>
            <person name="McCartney M.A."/>
            <person name="Auch B."/>
            <person name="Kono T."/>
            <person name="Mallez S."/>
            <person name="Zhang Y."/>
            <person name="Obille A."/>
            <person name="Becker A."/>
            <person name="Abrahante J.E."/>
            <person name="Garbe J."/>
            <person name="Badalamenti J.P."/>
            <person name="Herman A."/>
            <person name="Mangelson H."/>
            <person name="Liachko I."/>
            <person name="Sullivan S."/>
            <person name="Sone E.D."/>
            <person name="Koren S."/>
            <person name="Silverstein K.A.T."/>
            <person name="Beckman K.B."/>
            <person name="Gohl D.M."/>
        </authorList>
    </citation>
    <scope>NUCLEOTIDE SEQUENCE</scope>
    <source>
        <strain evidence="1">Duluth1</strain>
        <tissue evidence="1">Whole animal</tissue>
    </source>
</reference>
<organism evidence="1 2">
    <name type="scientific">Dreissena polymorpha</name>
    <name type="common">Zebra mussel</name>
    <name type="synonym">Mytilus polymorpha</name>
    <dbReference type="NCBI Taxonomy" id="45954"/>
    <lineage>
        <taxon>Eukaryota</taxon>
        <taxon>Metazoa</taxon>
        <taxon>Spiralia</taxon>
        <taxon>Lophotrochozoa</taxon>
        <taxon>Mollusca</taxon>
        <taxon>Bivalvia</taxon>
        <taxon>Autobranchia</taxon>
        <taxon>Heteroconchia</taxon>
        <taxon>Euheterodonta</taxon>
        <taxon>Imparidentia</taxon>
        <taxon>Neoheterodontei</taxon>
        <taxon>Myida</taxon>
        <taxon>Dreissenoidea</taxon>
        <taxon>Dreissenidae</taxon>
        <taxon>Dreissena</taxon>
    </lineage>
</organism>
<sequence>MEDVNSSVFVNEPVNLLDNMAESGGEPTNRDIMNCLNAIKCRLDNVEKKLTSIAKLEECFSNFEKDIKCMCLALETRIKGVEQRVDRLEHDTEGSGIAVAEVTSRVEHLEK</sequence>
<protein>
    <submittedName>
        <fullName evidence="1">Uncharacterized protein</fullName>
    </submittedName>
</protein>
<evidence type="ECO:0000313" key="2">
    <source>
        <dbReference type="Proteomes" id="UP000828390"/>
    </source>
</evidence>
<gene>
    <name evidence="1" type="ORF">DPMN_125860</name>
</gene>
<comment type="caution">
    <text evidence="1">The sequence shown here is derived from an EMBL/GenBank/DDBJ whole genome shotgun (WGS) entry which is preliminary data.</text>
</comment>
<dbReference type="AlphaFoldDB" id="A0A9D4JXF4"/>
<accession>A0A9D4JXF4</accession>
<name>A0A9D4JXF4_DREPO</name>
<evidence type="ECO:0000313" key="1">
    <source>
        <dbReference type="EMBL" id="KAH3824032.1"/>
    </source>
</evidence>
<reference evidence="1" key="2">
    <citation type="submission" date="2020-11" db="EMBL/GenBank/DDBJ databases">
        <authorList>
            <person name="McCartney M.A."/>
            <person name="Auch B."/>
            <person name="Kono T."/>
            <person name="Mallez S."/>
            <person name="Becker A."/>
            <person name="Gohl D.M."/>
            <person name="Silverstein K.A.T."/>
            <person name="Koren S."/>
            <person name="Bechman K.B."/>
            <person name="Herman A."/>
            <person name="Abrahante J.E."/>
            <person name="Garbe J."/>
        </authorList>
    </citation>
    <scope>NUCLEOTIDE SEQUENCE</scope>
    <source>
        <strain evidence="1">Duluth1</strain>
        <tissue evidence="1">Whole animal</tissue>
    </source>
</reference>
<dbReference type="Proteomes" id="UP000828390">
    <property type="component" value="Unassembled WGS sequence"/>
</dbReference>
<dbReference type="EMBL" id="JAIWYP010000005">
    <property type="protein sequence ID" value="KAH3824032.1"/>
    <property type="molecule type" value="Genomic_DNA"/>
</dbReference>